<dbReference type="EMBL" id="BGZK01000439">
    <property type="protein sequence ID" value="GBP43602.1"/>
    <property type="molecule type" value="Genomic_DNA"/>
</dbReference>
<proteinExistence type="predicted"/>
<name>A0A4C1VZ59_EUMVA</name>
<evidence type="ECO:0000313" key="1">
    <source>
        <dbReference type="EMBL" id="GBP43602.1"/>
    </source>
</evidence>
<protein>
    <submittedName>
        <fullName evidence="1">Uncharacterized protein</fullName>
    </submittedName>
</protein>
<organism evidence="1 2">
    <name type="scientific">Eumeta variegata</name>
    <name type="common">Bagworm moth</name>
    <name type="synonym">Eumeta japonica</name>
    <dbReference type="NCBI Taxonomy" id="151549"/>
    <lineage>
        <taxon>Eukaryota</taxon>
        <taxon>Metazoa</taxon>
        <taxon>Ecdysozoa</taxon>
        <taxon>Arthropoda</taxon>
        <taxon>Hexapoda</taxon>
        <taxon>Insecta</taxon>
        <taxon>Pterygota</taxon>
        <taxon>Neoptera</taxon>
        <taxon>Endopterygota</taxon>
        <taxon>Lepidoptera</taxon>
        <taxon>Glossata</taxon>
        <taxon>Ditrysia</taxon>
        <taxon>Tineoidea</taxon>
        <taxon>Psychidae</taxon>
        <taxon>Oiketicinae</taxon>
        <taxon>Eumeta</taxon>
    </lineage>
</organism>
<comment type="caution">
    <text evidence="1">The sequence shown here is derived from an EMBL/GenBank/DDBJ whole genome shotgun (WGS) entry which is preliminary data.</text>
</comment>
<reference evidence="1 2" key="1">
    <citation type="journal article" date="2019" name="Commun. Biol.">
        <title>The bagworm genome reveals a unique fibroin gene that provides high tensile strength.</title>
        <authorList>
            <person name="Kono N."/>
            <person name="Nakamura H."/>
            <person name="Ohtoshi R."/>
            <person name="Tomita M."/>
            <person name="Numata K."/>
            <person name="Arakawa K."/>
        </authorList>
    </citation>
    <scope>NUCLEOTIDE SEQUENCE [LARGE SCALE GENOMIC DNA]</scope>
</reference>
<accession>A0A4C1VZ59</accession>
<dbReference type="Proteomes" id="UP000299102">
    <property type="component" value="Unassembled WGS sequence"/>
</dbReference>
<keyword evidence="2" id="KW-1185">Reference proteome</keyword>
<sequence>MRRAQARQSYIFRYVVILLRVYWRKVTRARRTASADWRITPGTAGMRPRDLFDFAQLPRIGRPKELRSYLVSHDTTRFLSTINKCFVAFRSDTTPPAPEAGEAAVARRRAGVEQLAEFVAIPS</sequence>
<gene>
    <name evidence="1" type="ORF">EVAR_32168_1</name>
</gene>
<dbReference type="AlphaFoldDB" id="A0A4C1VZ59"/>
<evidence type="ECO:0000313" key="2">
    <source>
        <dbReference type="Proteomes" id="UP000299102"/>
    </source>
</evidence>